<evidence type="ECO:0000256" key="12">
    <source>
        <dbReference type="SAM" id="Phobius"/>
    </source>
</evidence>
<keyword evidence="9 12" id="KW-0472">Membrane</keyword>
<dbReference type="PRINTS" id="PR00123">
    <property type="entry name" value="ATPASEA"/>
</dbReference>
<feature type="transmembrane region" description="Helical" evidence="12">
    <location>
        <begin position="156"/>
        <end position="175"/>
    </location>
</feature>
<keyword evidence="5 12" id="KW-0812">Transmembrane</keyword>
<organism evidence="13">
    <name type="scientific">Crangon hakodatei</name>
    <dbReference type="NCBI Taxonomy" id="1884866"/>
    <lineage>
        <taxon>Eukaryota</taxon>
        <taxon>Metazoa</taxon>
        <taxon>Ecdysozoa</taxon>
        <taxon>Arthropoda</taxon>
        <taxon>Crustacea</taxon>
        <taxon>Multicrustacea</taxon>
        <taxon>Malacostraca</taxon>
        <taxon>Eumalacostraca</taxon>
        <taxon>Eucarida</taxon>
        <taxon>Decapoda</taxon>
        <taxon>Pleocyemata</taxon>
        <taxon>Caridea</taxon>
        <taxon>Crangonoidea</taxon>
        <taxon>Crangonidae</taxon>
        <taxon>Crangon</taxon>
    </lineage>
</organism>
<dbReference type="PROSITE" id="PS00449">
    <property type="entry name" value="ATPASE_A"/>
    <property type="match status" value="1"/>
</dbReference>
<keyword evidence="10" id="KW-0066">ATP synthesis</keyword>
<proteinExistence type="inferred from homology"/>
<keyword evidence="4" id="KW-0138">CF(0)</keyword>
<dbReference type="InterPro" id="IPR000568">
    <property type="entry name" value="ATP_synth_F0_asu"/>
</dbReference>
<dbReference type="NCBIfam" id="TIGR01131">
    <property type="entry name" value="ATP_synt_6_or_A"/>
    <property type="match status" value="1"/>
</dbReference>
<dbReference type="GO" id="GO:0046933">
    <property type="term" value="F:proton-transporting ATP synthase activity, rotational mechanism"/>
    <property type="evidence" value="ECO:0007669"/>
    <property type="project" value="TreeGrafter"/>
</dbReference>
<reference evidence="13" key="1">
    <citation type="submission" date="2016-01" db="EMBL/GenBank/DDBJ databases">
        <title>Complete mitochondrial genome of Crangon hakodatei (Rathbun, 1902) (Crustacean: Decapoda: Crangonidae) in Korean waters.</title>
        <authorList>
            <person name="Kim G.R."/>
            <person name="Kim S.T."/>
            <person name="Kim H.-W."/>
        </authorList>
    </citation>
    <scope>NUCLEOTIDE SEQUENCE</scope>
</reference>
<keyword evidence="3" id="KW-0813">Transport</keyword>
<evidence type="ECO:0000256" key="6">
    <source>
        <dbReference type="ARBA" id="ARBA00022781"/>
    </source>
</evidence>
<keyword evidence="8" id="KW-0406">Ion transport</keyword>
<evidence type="ECO:0000256" key="5">
    <source>
        <dbReference type="ARBA" id="ARBA00022692"/>
    </source>
</evidence>
<feature type="transmembrane region" description="Helical" evidence="12">
    <location>
        <begin position="98"/>
        <end position="118"/>
    </location>
</feature>
<evidence type="ECO:0000256" key="9">
    <source>
        <dbReference type="ARBA" id="ARBA00023136"/>
    </source>
</evidence>
<dbReference type="PANTHER" id="PTHR11410">
    <property type="entry name" value="ATP SYNTHASE SUBUNIT A"/>
    <property type="match status" value="1"/>
</dbReference>
<accession>A0A1C9CYE2</accession>
<evidence type="ECO:0000313" key="13">
    <source>
        <dbReference type="EMBL" id="AON77093.1"/>
    </source>
</evidence>
<gene>
    <name evidence="13" type="primary">ATP6</name>
</gene>
<feature type="transmembrane region" description="Helical" evidence="12">
    <location>
        <begin position="196"/>
        <end position="221"/>
    </location>
</feature>
<dbReference type="InterPro" id="IPR023011">
    <property type="entry name" value="ATP_synth_F0_asu_AS"/>
</dbReference>
<evidence type="ECO:0000256" key="1">
    <source>
        <dbReference type="ARBA" id="ARBA00004141"/>
    </source>
</evidence>
<dbReference type="InterPro" id="IPR045083">
    <property type="entry name" value="ATP_synth_F0_asu_bact/mt"/>
</dbReference>
<comment type="similarity">
    <text evidence="2">Belongs to the ATPase A chain family.</text>
</comment>
<dbReference type="InterPro" id="IPR035908">
    <property type="entry name" value="F0_ATP_A_sf"/>
</dbReference>
<keyword evidence="6" id="KW-0375">Hydrogen ion transport</keyword>
<keyword evidence="7 12" id="KW-1133">Transmembrane helix</keyword>
<feature type="transmembrane region" description="Helical" evidence="12">
    <location>
        <begin position="20"/>
        <end position="39"/>
    </location>
</feature>
<evidence type="ECO:0000256" key="11">
    <source>
        <dbReference type="RuleBase" id="RU004450"/>
    </source>
</evidence>
<evidence type="ECO:0000256" key="7">
    <source>
        <dbReference type="ARBA" id="ARBA00022989"/>
    </source>
</evidence>
<dbReference type="Pfam" id="PF00119">
    <property type="entry name" value="ATP-synt_A"/>
    <property type="match status" value="1"/>
</dbReference>
<dbReference type="AlphaFoldDB" id="A0A1C9CYE2"/>
<protein>
    <recommendedName>
        <fullName evidence="11">ATP synthase subunit a</fullName>
    </recommendedName>
</protein>
<dbReference type="Gene3D" id="1.20.120.220">
    <property type="entry name" value="ATP synthase, F0 complex, subunit A"/>
    <property type="match status" value="1"/>
</dbReference>
<evidence type="ECO:0000256" key="10">
    <source>
        <dbReference type="ARBA" id="ARBA00023310"/>
    </source>
</evidence>
<dbReference type="CDD" id="cd00310">
    <property type="entry name" value="ATP-synt_Fo_a_6"/>
    <property type="match status" value="1"/>
</dbReference>
<sequence length="225" mass="24955">MMVNLFSSFDPISSFMGLSLNWSSTFLGFLFVPYLFWAMPTRWSMAWNLLLSTLYKEFKVILKDNPSGTIFFISLFTLIVFNNLLGLIPYVFTSTSHLAMTLSLALPMWLSFMIYGWLNHPQSMFAHLVPAGTPGALAPFMVLIETVSNMIRPGTLAVRLSANMIAGHLLLTLLGNTGPDASNSQLLMNILINAQILLLLLETAVAVIQSYVFAVLTTLYASEVN</sequence>
<comment type="subcellular location">
    <subcellularLocation>
        <location evidence="1">Membrane</location>
        <topology evidence="1">Multi-pass membrane protein</topology>
    </subcellularLocation>
    <subcellularLocation>
        <location evidence="11">Mitochondrion inner membrane</location>
        <topology evidence="11">Multi-pass membrane protein</topology>
    </subcellularLocation>
</comment>
<dbReference type="GO" id="GO:0005743">
    <property type="term" value="C:mitochondrial inner membrane"/>
    <property type="evidence" value="ECO:0007669"/>
    <property type="project" value="UniProtKB-SubCell"/>
</dbReference>
<dbReference type="EMBL" id="KU641481">
    <property type="protein sequence ID" value="AON77093.1"/>
    <property type="molecule type" value="Genomic_DNA"/>
</dbReference>
<evidence type="ECO:0000256" key="2">
    <source>
        <dbReference type="ARBA" id="ARBA00006810"/>
    </source>
</evidence>
<dbReference type="SUPFAM" id="SSF81336">
    <property type="entry name" value="F1F0 ATP synthase subunit A"/>
    <property type="match status" value="1"/>
</dbReference>
<feature type="transmembrane region" description="Helical" evidence="12">
    <location>
        <begin position="69"/>
        <end position="92"/>
    </location>
</feature>
<evidence type="ECO:0000256" key="3">
    <source>
        <dbReference type="ARBA" id="ARBA00022448"/>
    </source>
</evidence>
<feature type="transmembrane region" description="Helical" evidence="12">
    <location>
        <begin position="125"/>
        <end position="144"/>
    </location>
</feature>
<evidence type="ECO:0000256" key="8">
    <source>
        <dbReference type="ARBA" id="ARBA00023065"/>
    </source>
</evidence>
<keyword evidence="13" id="KW-0496">Mitochondrion</keyword>
<dbReference type="GO" id="GO:0045259">
    <property type="term" value="C:proton-transporting ATP synthase complex"/>
    <property type="evidence" value="ECO:0007669"/>
    <property type="project" value="UniProtKB-KW"/>
</dbReference>
<dbReference type="PANTHER" id="PTHR11410:SF0">
    <property type="entry name" value="ATP SYNTHASE SUBUNIT A"/>
    <property type="match status" value="1"/>
</dbReference>
<name>A0A1C9CYE2_9EUCA</name>
<evidence type="ECO:0000256" key="4">
    <source>
        <dbReference type="ARBA" id="ARBA00022547"/>
    </source>
</evidence>
<geneLocation type="mitochondrion" evidence="13"/>